<feature type="region of interest" description="Disordered" evidence="1">
    <location>
        <begin position="305"/>
        <end position="327"/>
    </location>
</feature>
<dbReference type="Proteomes" id="UP001066276">
    <property type="component" value="Chromosome 11"/>
</dbReference>
<evidence type="ECO:0000313" key="2">
    <source>
        <dbReference type="EMBL" id="KAJ1091500.1"/>
    </source>
</evidence>
<sequence>MAPKNTRNSGDKSDGSKKKHVGRDKGDLVGAKRRLMSTIGKSTGKNMPGTGREAKTNNSITPSLEVRGKDKSQSIIKTFLTGGARDSSLEHIIPPSEASPSAVGTIPSDTSSEKTLIENNEPLIKDTQGSKDLPEVRDSNTGTREEVLGSITGKEQPQSQPQSQPLVQRPENQTREGGTNTLRPTLDTGELQKISQNSKGWNKEIEKDLKSADWVKDSSDKFYSLTEEYDLSSGEHSSSESGSSVTSETGNKSSSNELTVRQLRRQRKCTKPRPNLQEGLENMTATGGRSLKWDYSGIRLMDTPTINEQGLDNNNIEGDTGSSAKKNFSEYQLFGGRRSRDASVNI</sequence>
<organism evidence="2 3">
    <name type="scientific">Pleurodeles waltl</name>
    <name type="common">Iberian ribbed newt</name>
    <dbReference type="NCBI Taxonomy" id="8319"/>
    <lineage>
        <taxon>Eukaryota</taxon>
        <taxon>Metazoa</taxon>
        <taxon>Chordata</taxon>
        <taxon>Craniata</taxon>
        <taxon>Vertebrata</taxon>
        <taxon>Euteleostomi</taxon>
        <taxon>Amphibia</taxon>
        <taxon>Batrachia</taxon>
        <taxon>Caudata</taxon>
        <taxon>Salamandroidea</taxon>
        <taxon>Salamandridae</taxon>
        <taxon>Pleurodelinae</taxon>
        <taxon>Pleurodeles</taxon>
    </lineage>
</organism>
<dbReference type="EMBL" id="JANPWB010000015">
    <property type="protein sequence ID" value="KAJ1091500.1"/>
    <property type="molecule type" value="Genomic_DNA"/>
</dbReference>
<feature type="compositionally biased region" description="Low complexity" evidence="1">
    <location>
        <begin position="156"/>
        <end position="165"/>
    </location>
</feature>
<accession>A0AAV7LIT3</accession>
<comment type="caution">
    <text evidence="2">The sequence shown here is derived from an EMBL/GenBank/DDBJ whole genome shotgun (WGS) entry which is preliminary data.</text>
</comment>
<feature type="compositionally biased region" description="Basic residues" evidence="1">
    <location>
        <begin position="262"/>
        <end position="271"/>
    </location>
</feature>
<name>A0AAV7LIT3_PLEWA</name>
<feature type="compositionally biased region" description="Basic and acidic residues" evidence="1">
    <location>
        <begin position="201"/>
        <end position="212"/>
    </location>
</feature>
<feature type="region of interest" description="Disordered" evidence="1">
    <location>
        <begin position="1"/>
        <end position="69"/>
    </location>
</feature>
<protein>
    <submittedName>
        <fullName evidence="2">Uncharacterized protein</fullName>
    </submittedName>
</protein>
<evidence type="ECO:0000313" key="3">
    <source>
        <dbReference type="Proteomes" id="UP001066276"/>
    </source>
</evidence>
<feature type="compositionally biased region" description="Basic and acidic residues" evidence="1">
    <location>
        <begin position="128"/>
        <end position="147"/>
    </location>
</feature>
<feature type="region of interest" description="Disordered" evidence="1">
    <location>
        <begin position="229"/>
        <end position="287"/>
    </location>
</feature>
<keyword evidence="3" id="KW-1185">Reference proteome</keyword>
<dbReference type="AlphaFoldDB" id="A0AAV7LIT3"/>
<feature type="region of interest" description="Disordered" evidence="1">
    <location>
        <begin position="87"/>
        <end position="212"/>
    </location>
</feature>
<reference evidence="2" key="1">
    <citation type="journal article" date="2022" name="bioRxiv">
        <title>Sequencing and chromosome-scale assembly of the giantPleurodeles waltlgenome.</title>
        <authorList>
            <person name="Brown T."/>
            <person name="Elewa A."/>
            <person name="Iarovenko S."/>
            <person name="Subramanian E."/>
            <person name="Araus A.J."/>
            <person name="Petzold A."/>
            <person name="Susuki M."/>
            <person name="Suzuki K.-i.T."/>
            <person name="Hayashi T."/>
            <person name="Toyoda A."/>
            <person name="Oliveira C."/>
            <person name="Osipova E."/>
            <person name="Leigh N.D."/>
            <person name="Simon A."/>
            <person name="Yun M.H."/>
        </authorList>
    </citation>
    <scope>NUCLEOTIDE SEQUENCE</scope>
    <source>
        <strain evidence="2">20211129_DDA</strain>
        <tissue evidence="2">Liver</tissue>
    </source>
</reference>
<feature type="compositionally biased region" description="Low complexity" evidence="1">
    <location>
        <begin position="232"/>
        <end position="250"/>
    </location>
</feature>
<proteinExistence type="predicted"/>
<gene>
    <name evidence="2" type="ORF">NDU88_004624</name>
</gene>
<evidence type="ECO:0000256" key="1">
    <source>
        <dbReference type="SAM" id="MobiDB-lite"/>
    </source>
</evidence>